<feature type="domain" description="PucR C-terminal helix-turn-helix" evidence="2">
    <location>
        <begin position="323"/>
        <end position="379"/>
    </location>
</feature>
<evidence type="ECO:0000259" key="3">
    <source>
        <dbReference type="Pfam" id="PF17853"/>
    </source>
</evidence>
<reference evidence="4 5" key="1">
    <citation type="submission" date="2019-11" db="EMBL/GenBank/DDBJ databases">
        <title>Whole genome sequencing identifies a novel species of the genus Arsenicicoccus isolated from human blood.</title>
        <authorList>
            <person name="Jeong J.H."/>
            <person name="Kweon O.J."/>
            <person name="Kim H.R."/>
            <person name="Kim T.-H."/>
            <person name="Ha S.-M."/>
            <person name="Lee M.-K."/>
        </authorList>
    </citation>
    <scope>NUCLEOTIDE SEQUENCE [LARGE SCALE GENOMIC DNA]</scope>
    <source>
        <strain evidence="4 5">MKL-02</strain>
    </source>
</reference>
<name>A0A6I3IJD1_9MICO</name>
<protein>
    <submittedName>
        <fullName evidence="4">PucR family transcriptional regulator</fullName>
    </submittedName>
</protein>
<accession>A0A6I3IJD1</accession>
<dbReference type="InterPro" id="IPR042070">
    <property type="entry name" value="PucR_C-HTH_sf"/>
</dbReference>
<dbReference type="Gene3D" id="1.10.10.2840">
    <property type="entry name" value="PucR C-terminal helix-turn-helix domain"/>
    <property type="match status" value="1"/>
</dbReference>
<keyword evidence="5" id="KW-1185">Reference proteome</keyword>
<gene>
    <name evidence="4" type="ORF">GGG17_12475</name>
</gene>
<feature type="domain" description="CdaR GGDEF-like" evidence="3">
    <location>
        <begin position="165"/>
        <end position="275"/>
    </location>
</feature>
<dbReference type="InterPro" id="IPR025736">
    <property type="entry name" value="PucR_C-HTH_dom"/>
</dbReference>
<dbReference type="PANTHER" id="PTHR33744:SF7">
    <property type="entry name" value="PUCR FAMILY TRANSCRIPTIONAL REGULATOR"/>
    <property type="match status" value="1"/>
</dbReference>
<evidence type="ECO:0000313" key="4">
    <source>
        <dbReference type="EMBL" id="MTB72763.1"/>
    </source>
</evidence>
<sequence>MPSPRPAPSPATLQRVQDSAGRLATAATTRIEAQHEWYRSLSAEDRSWVGLVAQAGIGSFLGWLRDPTAPPMVTADVFGTAPRELTRSVSLAQTLDLVRSVVGVVEEEVEGLAVAGDEPALREAVLRYSREVAFAAAQVYAEAAESRGAWDARLESLVVDAVIRGEADNSLRSRATALGWGSIRHVTVVAGLSPHEDTAAVIDAVRRAAGRLHVEALSAVQGRHLVVILGGTGDVADAAGRLLAYFGDGPVVLGPTVPHLFASGRSARAALSGLAAARAWPDAPRPVAASDLLPERVLAGDDHARRALLERIHRPLVDSGGGLLETAAAYLDEASLEATARVLFVHPNTVRYRLGRIAQVTGQDLTSSRDAFTVRLALALGRLGAAAPQSWR</sequence>
<dbReference type="RefSeq" id="WP_311966657.1">
    <property type="nucleotide sequence ID" value="NZ_CP171001.1"/>
</dbReference>
<evidence type="ECO:0000256" key="1">
    <source>
        <dbReference type="ARBA" id="ARBA00006754"/>
    </source>
</evidence>
<organism evidence="4 5">
    <name type="scientific">Arsenicicoccus cauae</name>
    <dbReference type="NCBI Taxonomy" id="2663847"/>
    <lineage>
        <taxon>Bacteria</taxon>
        <taxon>Bacillati</taxon>
        <taxon>Actinomycetota</taxon>
        <taxon>Actinomycetes</taxon>
        <taxon>Micrococcales</taxon>
        <taxon>Intrasporangiaceae</taxon>
        <taxon>Arsenicicoccus</taxon>
    </lineage>
</organism>
<proteinExistence type="inferred from homology"/>
<dbReference type="InterPro" id="IPR051448">
    <property type="entry name" value="CdaR-like_regulators"/>
</dbReference>
<evidence type="ECO:0000259" key="2">
    <source>
        <dbReference type="Pfam" id="PF13556"/>
    </source>
</evidence>
<dbReference type="EMBL" id="WLVL01000040">
    <property type="protein sequence ID" value="MTB72763.1"/>
    <property type="molecule type" value="Genomic_DNA"/>
</dbReference>
<evidence type="ECO:0000313" key="5">
    <source>
        <dbReference type="Proteomes" id="UP000431092"/>
    </source>
</evidence>
<dbReference type="Pfam" id="PF17853">
    <property type="entry name" value="GGDEF_2"/>
    <property type="match status" value="1"/>
</dbReference>
<dbReference type="PANTHER" id="PTHR33744">
    <property type="entry name" value="CARBOHYDRATE DIACID REGULATOR"/>
    <property type="match status" value="1"/>
</dbReference>
<comment type="similarity">
    <text evidence="1">Belongs to the CdaR family.</text>
</comment>
<dbReference type="InterPro" id="IPR041522">
    <property type="entry name" value="CdaR_GGDEF"/>
</dbReference>
<dbReference type="Pfam" id="PF13556">
    <property type="entry name" value="HTH_30"/>
    <property type="match status" value="1"/>
</dbReference>
<dbReference type="Proteomes" id="UP000431092">
    <property type="component" value="Unassembled WGS sequence"/>
</dbReference>
<comment type="caution">
    <text evidence="4">The sequence shown here is derived from an EMBL/GenBank/DDBJ whole genome shotgun (WGS) entry which is preliminary data.</text>
</comment>
<dbReference type="AlphaFoldDB" id="A0A6I3IJD1"/>